<keyword evidence="6" id="KW-0830">Ubiquinone</keyword>
<dbReference type="AlphaFoldDB" id="A0A543AXU9"/>
<keyword evidence="1 6" id="KW-0489">Methyltransferase</keyword>
<evidence type="ECO:0000313" key="7">
    <source>
        <dbReference type="Proteomes" id="UP000317043"/>
    </source>
</evidence>
<keyword evidence="3" id="KW-0949">S-adenosyl-L-methionine</keyword>
<dbReference type="RefSeq" id="WP_142040211.1">
    <property type="nucleotide sequence ID" value="NZ_JBHTGS010000001.1"/>
</dbReference>
<feature type="region of interest" description="Disordered" evidence="4">
    <location>
        <begin position="1"/>
        <end position="42"/>
    </location>
</feature>
<protein>
    <submittedName>
        <fullName evidence="6">2-polyprenyl-6-hydroxyphenyl methylase/3-demethylubiquinone-9 3-methyltransferase</fullName>
    </submittedName>
</protein>
<dbReference type="PANTHER" id="PTHR43464:SF19">
    <property type="entry name" value="UBIQUINONE BIOSYNTHESIS O-METHYLTRANSFERASE, MITOCHONDRIAL"/>
    <property type="match status" value="1"/>
</dbReference>
<dbReference type="GO" id="GO:0032259">
    <property type="term" value="P:methylation"/>
    <property type="evidence" value="ECO:0007669"/>
    <property type="project" value="UniProtKB-KW"/>
</dbReference>
<organism evidence="6 7">
    <name type="scientific">Stackebrandtia endophytica</name>
    <dbReference type="NCBI Taxonomy" id="1496996"/>
    <lineage>
        <taxon>Bacteria</taxon>
        <taxon>Bacillati</taxon>
        <taxon>Actinomycetota</taxon>
        <taxon>Actinomycetes</taxon>
        <taxon>Glycomycetales</taxon>
        <taxon>Glycomycetaceae</taxon>
        <taxon>Stackebrandtia</taxon>
    </lineage>
</organism>
<dbReference type="SUPFAM" id="SSF53335">
    <property type="entry name" value="S-adenosyl-L-methionine-dependent methyltransferases"/>
    <property type="match status" value="1"/>
</dbReference>
<keyword evidence="2 6" id="KW-0808">Transferase</keyword>
<accession>A0A543AXU9</accession>
<evidence type="ECO:0000259" key="5">
    <source>
        <dbReference type="Pfam" id="PF08241"/>
    </source>
</evidence>
<proteinExistence type="predicted"/>
<dbReference type="InParanoid" id="A0A543AXU9"/>
<name>A0A543AXU9_9ACTN</name>
<dbReference type="OrthoDB" id="9805171at2"/>
<dbReference type="InterPro" id="IPR013216">
    <property type="entry name" value="Methyltransf_11"/>
</dbReference>
<dbReference type="GO" id="GO:0010420">
    <property type="term" value="F:polyprenyldihydroxybenzoate methyltransferase activity"/>
    <property type="evidence" value="ECO:0007669"/>
    <property type="project" value="TreeGrafter"/>
</dbReference>
<dbReference type="PANTHER" id="PTHR43464">
    <property type="entry name" value="METHYLTRANSFERASE"/>
    <property type="match status" value="1"/>
</dbReference>
<evidence type="ECO:0000256" key="2">
    <source>
        <dbReference type="ARBA" id="ARBA00022679"/>
    </source>
</evidence>
<dbReference type="CDD" id="cd02440">
    <property type="entry name" value="AdoMet_MTases"/>
    <property type="match status" value="1"/>
</dbReference>
<keyword evidence="7" id="KW-1185">Reference proteome</keyword>
<feature type="domain" description="Methyltransferase type 11" evidence="5">
    <location>
        <begin position="92"/>
        <end position="179"/>
    </location>
</feature>
<sequence>MTEHAAEGARETGSSRHDPGSRLQTRRSVTRRPPPPPNAAHRRLLARNDPRQYDDLAEHWWEPNGPFAMLHWLAEARCALIPPPTRDDAILVDVGCGGGLNAPHVSGYHHIGLDLRQTNADIAARHNIHAIRADAAAIPIADESADVVIAGEILEHVPDWAGVVAQCCRILRPGGTLVVDTLAKTLLSRIVAVHLAERMPGGPPPGIHDPDLFVPPRRLRDVAAAHGVVMELWGIRPAARPFLRWLRHRTGTVPIVRTRSTSILYAGLGVKSA</sequence>
<evidence type="ECO:0000256" key="3">
    <source>
        <dbReference type="ARBA" id="ARBA00022691"/>
    </source>
</evidence>
<dbReference type="InterPro" id="IPR029063">
    <property type="entry name" value="SAM-dependent_MTases_sf"/>
</dbReference>
<evidence type="ECO:0000256" key="1">
    <source>
        <dbReference type="ARBA" id="ARBA00022603"/>
    </source>
</evidence>
<evidence type="ECO:0000256" key="4">
    <source>
        <dbReference type="SAM" id="MobiDB-lite"/>
    </source>
</evidence>
<dbReference type="Pfam" id="PF08241">
    <property type="entry name" value="Methyltransf_11"/>
    <property type="match status" value="1"/>
</dbReference>
<dbReference type="Gene3D" id="3.40.50.150">
    <property type="entry name" value="Vaccinia Virus protein VP39"/>
    <property type="match status" value="1"/>
</dbReference>
<gene>
    <name evidence="6" type="ORF">FB566_2956</name>
</gene>
<evidence type="ECO:0000313" key="6">
    <source>
        <dbReference type="EMBL" id="TQL77397.1"/>
    </source>
</evidence>
<dbReference type="EMBL" id="VFOW01000001">
    <property type="protein sequence ID" value="TQL77397.1"/>
    <property type="molecule type" value="Genomic_DNA"/>
</dbReference>
<comment type="caution">
    <text evidence="6">The sequence shown here is derived from an EMBL/GenBank/DDBJ whole genome shotgun (WGS) entry which is preliminary data.</text>
</comment>
<reference evidence="6 7" key="1">
    <citation type="submission" date="2019-06" db="EMBL/GenBank/DDBJ databases">
        <title>Sequencing the genomes of 1000 actinobacteria strains.</title>
        <authorList>
            <person name="Klenk H.-P."/>
        </authorList>
    </citation>
    <scope>NUCLEOTIDE SEQUENCE [LARGE SCALE GENOMIC DNA]</scope>
    <source>
        <strain evidence="6 7">DSM 45928</strain>
    </source>
</reference>
<feature type="compositionally biased region" description="Basic and acidic residues" evidence="4">
    <location>
        <begin position="1"/>
        <end position="20"/>
    </location>
</feature>
<dbReference type="Proteomes" id="UP000317043">
    <property type="component" value="Unassembled WGS sequence"/>
</dbReference>